<organism evidence="2 3">
    <name type="scientific">Kordia aestuariivivens</name>
    <dbReference type="NCBI Taxonomy" id="2759037"/>
    <lineage>
        <taxon>Bacteria</taxon>
        <taxon>Pseudomonadati</taxon>
        <taxon>Bacteroidota</taxon>
        <taxon>Flavobacteriia</taxon>
        <taxon>Flavobacteriales</taxon>
        <taxon>Flavobacteriaceae</taxon>
        <taxon>Kordia</taxon>
    </lineage>
</organism>
<reference evidence="2 3" key="1">
    <citation type="submission" date="2020-07" db="EMBL/GenBank/DDBJ databases">
        <title>Description of Kordia aestuariivivens sp. nov., isolated from a tidal flat.</title>
        <authorList>
            <person name="Park S."/>
            <person name="Yoon J.-H."/>
        </authorList>
    </citation>
    <scope>NUCLEOTIDE SEQUENCE [LARGE SCALE GENOMIC DNA]</scope>
    <source>
        <strain evidence="2 3">YSTF-M3</strain>
    </source>
</reference>
<dbReference type="InterPro" id="IPR053164">
    <property type="entry name" value="IS1016-like_transposase"/>
</dbReference>
<dbReference type="SMART" id="SM01126">
    <property type="entry name" value="DDE_Tnp_IS1595"/>
    <property type="match status" value="1"/>
</dbReference>
<dbReference type="Proteomes" id="UP000619238">
    <property type="component" value="Unassembled WGS sequence"/>
</dbReference>
<dbReference type="Pfam" id="PF12760">
    <property type="entry name" value="Zn_ribbon_IS1595"/>
    <property type="match status" value="1"/>
</dbReference>
<dbReference type="Pfam" id="PF12762">
    <property type="entry name" value="DDE_Tnp_IS1595"/>
    <property type="match status" value="1"/>
</dbReference>
<dbReference type="PANTHER" id="PTHR47163">
    <property type="entry name" value="DDE_TNP_IS1595 DOMAIN-CONTAINING PROTEIN"/>
    <property type="match status" value="1"/>
</dbReference>
<dbReference type="PANTHER" id="PTHR47163:SF2">
    <property type="entry name" value="SI:DKEY-17M8.2"/>
    <property type="match status" value="1"/>
</dbReference>
<dbReference type="InterPro" id="IPR024445">
    <property type="entry name" value="Tnp_ISXO2-like"/>
</dbReference>
<evidence type="ECO:0000313" key="2">
    <source>
        <dbReference type="EMBL" id="MBC8753954.1"/>
    </source>
</evidence>
<evidence type="ECO:0000313" key="3">
    <source>
        <dbReference type="Proteomes" id="UP000619238"/>
    </source>
</evidence>
<dbReference type="InterPro" id="IPR024442">
    <property type="entry name" value="Transposase_Zn_ribbon"/>
</dbReference>
<keyword evidence="3" id="KW-1185">Reference proteome</keyword>
<protein>
    <submittedName>
        <fullName evidence="2">IS1595 family transposase</fullName>
    </submittedName>
</protein>
<name>A0ABR7Q5W5_9FLAO</name>
<dbReference type="RefSeq" id="WP_187560988.1">
    <property type="nucleotide sequence ID" value="NZ_JACGWS010000002.1"/>
</dbReference>
<proteinExistence type="predicted"/>
<sequence length="310" mass="35877">MCKSTTKKAFTNLIEVMMHFSDENTCKEYLTEMRWSNGIICPHCDNSEKIYTMKKGYKCAKCRKPFSITKGTIFENSAIPLQKWFSAIWLITSHKKGISSLQLHRDLGITQKSAWFLLQRIRFAIRTRSFNTPLTNIVELDETYVGGKNKNRHANKKVPNAQGRSTKDKTPVFGLVERNGRLVAMRVRNTTKATVMPIISRNVSKDAKIMTDEWKAYNGLSSIYDHEFIKHGKGEYVVGQCHTNTIEGFWSLLKRGIIGIYHNVSSKHLDAYVDEFEYRYNTKNITCVERFDNMLSLCNSRITYKNLIRE</sequence>
<dbReference type="EMBL" id="JACGWS010000002">
    <property type="protein sequence ID" value="MBC8753954.1"/>
    <property type="molecule type" value="Genomic_DNA"/>
</dbReference>
<evidence type="ECO:0000259" key="1">
    <source>
        <dbReference type="SMART" id="SM01126"/>
    </source>
</evidence>
<feature type="domain" description="ISXO2-like transposase" evidence="1">
    <location>
        <begin position="133"/>
        <end position="281"/>
    </location>
</feature>
<gene>
    <name evidence="2" type="ORF">H2O64_04680</name>
</gene>
<dbReference type="NCBIfam" id="NF033547">
    <property type="entry name" value="transpos_IS1595"/>
    <property type="match status" value="1"/>
</dbReference>
<accession>A0ABR7Q5W5</accession>
<comment type="caution">
    <text evidence="2">The sequence shown here is derived from an EMBL/GenBank/DDBJ whole genome shotgun (WGS) entry which is preliminary data.</text>
</comment>